<evidence type="ECO:0000313" key="3">
    <source>
        <dbReference type="EMBL" id="NIK89036.1"/>
    </source>
</evidence>
<accession>A0A846N023</accession>
<evidence type="ECO:0000259" key="2">
    <source>
        <dbReference type="Pfam" id="PF24755"/>
    </source>
</evidence>
<dbReference type="Proteomes" id="UP000570514">
    <property type="component" value="Unassembled WGS sequence"/>
</dbReference>
<protein>
    <submittedName>
        <fullName evidence="3">Spore cortex formation protein SpoVR/YcgB (Stage V sporulation)</fullName>
    </submittedName>
</protein>
<dbReference type="PANTHER" id="PTHR30029">
    <property type="entry name" value="STAGE V SPORULATION PROTEIN R"/>
    <property type="match status" value="1"/>
</dbReference>
<feature type="domain" description="SpoVR protein-like N-terminal" evidence="1">
    <location>
        <begin position="10"/>
        <end position="436"/>
    </location>
</feature>
<dbReference type="InterPro" id="IPR057270">
    <property type="entry name" value="Ycgb-like"/>
</dbReference>
<keyword evidence="4" id="KW-1185">Reference proteome</keyword>
<dbReference type="InterPro" id="IPR007390">
    <property type="entry name" value="Spore_V_R"/>
</dbReference>
<name>A0A846N023_9PROT</name>
<dbReference type="PANTHER" id="PTHR30029:SF2">
    <property type="entry name" value="STAGE V SPORULATION PROTEIN R"/>
    <property type="match status" value="1"/>
</dbReference>
<dbReference type="NCBIfam" id="NF008737">
    <property type="entry name" value="PRK11767.1"/>
    <property type="match status" value="1"/>
</dbReference>
<dbReference type="InterPro" id="IPR057008">
    <property type="entry name" value="SpoVR-like_C"/>
</dbReference>
<dbReference type="InterPro" id="IPR056174">
    <property type="entry name" value="SpoVR_N"/>
</dbReference>
<evidence type="ECO:0000313" key="4">
    <source>
        <dbReference type="Proteomes" id="UP000570514"/>
    </source>
</evidence>
<gene>
    <name evidence="3" type="ORF">FHS83_002354</name>
</gene>
<dbReference type="Pfam" id="PF24755">
    <property type="entry name" value="SpoVR_C"/>
    <property type="match status" value="1"/>
</dbReference>
<dbReference type="AlphaFoldDB" id="A0A846N023"/>
<feature type="domain" description="SpoVR-like C-terminal" evidence="2">
    <location>
        <begin position="441"/>
        <end position="493"/>
    </location>
</feature>
<dbReference type="Pfam" id="PF04293">
    <property type="entry name" value="SpoVR"/>
    <property type="match status" value="1"/>
</dbReference>
<dbReference type="RefSeq" id="WP_167083158.1">
    <property type="nucleotide sequence ID" value="NZ_BAAADC010000001.1"/>
</dbReference>
<organism evidence="3 4">
    <name type="scientific">Rhizomicrobium palustre</name>
    <dbReference type="NCBI Taxonomy" id="189966"/>
    <lineage>
        <taxon>Bacteria</taxon>
        <taxon>Pseudomonadati</taxon>
        <taxon>Pseudomonadota</taxon>
        <taxon>Alphaproteobacteria</taxon>
        <taxon>Micropepsales</taxon>
        <taxon>Micropepsaceae</taxon>
        <taxon>Rhizomicrobium</taxon>
    </lineage>
</organism>
<comment type="caution">
    <text evidence="3">The sequence shown here is derived from an EMBL/GenBank/DDBJ whole genome shotgun (WGS) entry which is preliminary data.</text>
</comment>
<sequence>MSKLLFEEAEWDFATLDRTFKAIEDIALNDLKLDVYPNQVEIISSEQMLDAYSSMGMPLMYNHWSFGKLFAREDAMYRGGYSGLAYEIVINSSPCISYLLEENTMTMQALVIAHAAFGHNHFFKNNYLFKQWTNAEGILDYLAFAKHYISACEERYGRDEVESVLDAAHALMEQGVFRYRRPPKPTKERILEKRRLRAEYEAEAYNELWRTLPAGIEPPHAPPTPVDEDAFDGDIKLPEENLLYFIEKNAPDLRGWQREILRIVRNMAQYFYPQRQTKVMNEGCATFVHYTIMNMMFDRGLISESALLEFLHSHTSVVFQPEFDDRRYNGLNPYALGYAMMDDIKRICLNPTDEDRDWFPHLAGSGDWMGALKDAWANYRDESFIEQYLSPKLIRDFRLFALADKAEDGAYHVAAIHNEQGYRRVRSLLARQYDTGIADANIQVMGADLKGDRTLFLEHKMHRGVPLHHATKDQVVAHIERLWGHEVVLEEVAE</sequence>
<reference evidence="3 4" key="1">
    <citation type="submission" date="2020-03" db="EMBL/GenBank/DDBJ databases">
        <title>Genomic Encyclopedia of Type Strains, Phase IV (KMG-IV): sequencing the most valuable type-strain genomes for metagenomic binning, comparative biology and taxonomic classification.</title>
        <authorList>
            <person name="Goeker M."/>
        </authorList>
    </citation>
    <scope>NUCLEOTIDE SEQUENCE [LARGE SCALE GENOMIC DNA]</scope>
    <source>
        <strain evidence="3 4">DSM 19867</strain>
    </source>
</reference>
<evidence type="ECO:0000259" key="1">
    <source>
        <dbReference type="Pfam" id="PF04293"/>
    </source>
</evidence>
<dbReference type="EMBL" id="JAASRM010000001">
    <property type="protein sequence ID" value="NIK89036.1"/>
    <property type="molecule type" value="Genomic_DNA"/>
</dbReference>
<proteinExistence type="predicted"/>